<feature type="region of interest" description="Disordered" evidence="1">
    <location>
        <begin position="133"/>
        <end position="173"/>
    </location>
</feature>
<dbReference type="EMBL" id="JAFHLR010000035">
    <property type="protein sequence ID" value="KAG5466382.1"/>
    <property type="molecule type" value="Genomic_DNA"/>
</dbReference>
<feature type="compositionally biased region" description="Low complexity" evidence="1">
    <location>
        <begin position="663"/>
        <end position="677"/>
    </location>
</feature>
<name>A0A836GF92_9TRYP</name>
<feature type="compositionally biased region" description="Basic and acidic residues" evidence="1">
    <location>
        <begin position="146"/>
        <end position="155"/>
    </location>
</feature>
<organism evidence="2 3">
    <name type="scientific">Leishmania orientalis</name>
    <dbReference type="NCBI Taxonomy" id="2249476"/>
    <lineage>
        <taxon>Eukaryota</taxon>
        <taxon>Discoba</taxon>
        <taxon>Euglenozoa</taxon>
        <taxon>Kinetoplastea</taxon>
        <taxon>Metakinetoplastina</taxon>
        <taxon>Trypanosomatida</taxon>
        <taxon>Trypanosomatidae</taxon>
        <taxon>Leishmaniinae</taxon>
        <taxon>Leishmania</taxon>
    </lineage>
</organism>
<evidence type="ECO:0000313" key="3">
    <source>
        <dbReference type="Proteomes" id="UP000674143"/>
    </source>
</evidence>
<gene>
    <name evidence="2" type="ORF">LSCM4_01532</name>
</gene>
<dbReference type="RefSeq" id="XP_067059272.1">
    <property type="nucleotide sequence ID" value="XM_067203581.1"/>
</dbReference>
<dbReference type="Proteomes" id="UP000674143">
    <property type="component" value="Unassembled WGS sequence"/>
</dbReference>
<dbReference type="GeneID" id="92357515"/>
<proteinExistence type="predicted"/>
<reference evidence="3" key="1">
    <citation type="journal article" date="2021" name="Microbiol. Resour. Announc.">
        <title>LGAAP: Leishmaniinae Genome Assembly and Annotation Pipeline.</title>
        <authorList>
            <person name="Almutairi H."/>
            <person name="Urbaniak M.D."/>
            <person name="Bates M.D."/>
            <person name="Jariyapan N."/>
            <person name="Kwakye-Nuako G."/>
            <person name="Thomaz-Soccol V."/>
            <person name="Al-Salem W.S."/>
            <person name="Dillon R.J."/>
            <person name="Bates P.A."/>
            <person name="Gatherer D."/>
        </authorList>
    </citation>
    <scope>NUCLEOTIDE SEQUENCE [LARGE SCALE GENOMIC DNA]</scope>
</reference>
<evidence type="ECO:0000256" key="1">
    <source>
        <dbReference type="SAM" id="MobiDB-lite"/>
    </source>
</evidence>
<comment type="caution">
    <text evidence="2">The sequence shown here is derived from an EMBL/GenBank/DDBJ whole genome shotgun (WGS) entry which is preliminary data.</text>
</comment>
<feature type="compositionally biased region" description="Basic and acidic residues" evidence="1">
    <location>
        <begin position="650"/>
        <end position="659"/>
    </location>
</feature>
<sequence length="677" mass="75592">MWHARLYTGHRALAAVAIAGRRERAYPRAAAQVVSHFRALSFPVVTLQRTLHISSTPLCMCSSSPSSALDAVVDEVSPYVPTTFTSIQQISRQLPPELMERVCDPVCGGLRHLLSRYSERFESKMIGQVHVVRSRGRQGQRAAPHRRIDVGDTARHSFTAPPPPPGDAAGTASKSNSVAVQAILAELQELFPSYLVPVRALWTTVPEPQEQLVKHRVLDALRSPQHRAWLTFYEHPAHCASCRTAAEAAAQTHMFEHGYVQRRFDPAAGDDGAAASTPPLPPDARMVEYQVQPYEWYRVARVLPTATAELLFTSELQDQAAVLLPSGRDVWHVLLSAPALFEVRYVVPATDESVRQSGAPPLSAGAPSSGPLSVIHDATPPPSLRASVYVRFRLEERFVPPDMAGVNEASILRELETLAADRAASACGLNSRQRRRKRKLQRQLAYLRNPTPYFDERVLAQHLFDLLPLRDGVHQSALLGSLPQPAVQAFPQNVTELLQARKDLFQLSDARHGILVQRADAPKVAQRSAESVTAEEILLYIFSAYSLRSDPREGTTVSRCLPRLPRLVRERLFAMQDVVAEVLIPYPEKVEVLGDQSTRITSLSSSTSLRTNDADEHILRELRAVRGRRDFLVPFRFVGEWQEKLTEKYTRQQEKDKLKTMRARQSSASSYRRPPPH</sequence>
<accession>A0A836GF92</accession>
<feature type="region of interest" description="Disordered" evidence="1">
    <location>
        <begin position="650"/>
        <end position="677"/>
    </location>
</feature>
<dbReference type="KEGG" id="loi:92357515"/>
<reference evidence="3" key="2">
    <citation type="journal article" date="2021" name="Sci. Data">
        <title>Chromosome-scale genome sequencing, assembly and annotation of six genomes from subfamily Leishmaniinae.</title>
        <authorList>
            <person name="Almutairi H."/>
            <person name="Urbaniak M.D."/>
            <person name="Bates M.D."/>
            <person name="Jariyapan N."/>
            <person name="Kwakye-Nuako G."/>
            <person name="Thomaz Soccol V."/>
            <person name="Al-Salem W.S."/>
            <person name="Dillon R.J."/>
            <person name="Bates P.A."/>
            <person name="Gatherer D."/>
        </authorList>
    </citation>
    <scope>NUCLEOTIDE SEQUENCE [LARGE SCALE GENOMIC DNA]</scope>
</reference>
<keyword evidence="3" id="KW-1185">Reference proteome</keyword>
<evidence type="ECO:0000313" key="2">
    <source>
        <dbReference type="EMBL" id="KAG5466382.1"/>
    </source>
</evidence>
<protein>
    <submittedName>
        <fullName evidence="2">Uncharacterized protein</fullName>
    </submittedName>
</protein>
<dbReference type="AlphaFoldDB" id="A0A836GF92"/>